<dbReference type="InParanoid" id="A0A7C8IPR0"/>
<dbReference type="OrthoDB" id="4948898at2759"/>
<dbReference type="InterPro" id="IPR053237">
    <property type="entry name" value="Natterin_C"/>
</dbReference>
<dbReference type="Gene3D" id="2.80.10.50">
    <property type="match status" value="1"/>
</dbReference>
<dbReference type="Proteomes" id="UP000481858">
    <property type="component" value="Unassembled WGS sequence"/>
</dbReference>
<proteinExistence type="predicted"/>
<organism evidence="1 2">
    <name type="scientific">Xylaria multiplex</name>
    <dbReference type="NCBI Taxonomy" id="323545"/>
    <lineage>
        <taxon>Eukaryota</taxon>
        <taxon>Fungi</taxon>
        <taxon>Dikarya</taxon>
        <taxon>Ascomycota</taxon>
        <taxon>Pezizomycotina</taxon>
        <taxon>Sordariomycetes</taxon>
        <taxon>Xylariomycetidae</taxon>
        <taxon>Xylariales</taxon>
        <taxon>Xylariaceae</taxon>
        <taxon>Xylaria</taxon>
    </lineage>
</organism>
<dbReference type="AlphaFoldDB" id="A0A7C8IPR0"/>
<dbReference type="CDD" id="cd23424">
    <property type="entry name" value="beta-trefoil_Ricin_BEL-like"/>
    <property type="match status" value="1"/>
</dbReference>
<evidence type="ECO:0000313" key="2">
    <source>
        <dbReference type="Proteomes" id="UP000481858"/>
    </source>
</evidence>
<evidence type="ECO:0008006" key="3">
    <source>
        <dbReference type="Google" id="ProtNLM"/>
    </source>
</evidence>
<dbReference type="PANTHER" id="PTHR39244">
    <property type="entry name" value="NATTERIN-4"/>
    <property type="match status" value="1"/>
</dbReference>
<comment type="caution">
    <text evidence="1">The sequence shown here is derived from an EMBL/GenBank/DDBJ whole genome shotgun (WGS) entry which is preliminary data.</text>
</comment>
<keyword evidence="2" id="KW-1185">Reference proteome</keyword>
<name>A0A7C8IPR0_9PEZI</name>
<gene>
    <name evidence="1" type="ORF">GQX73_g4411</name>
</gene>
<dbReference type="Pfam" id="PF03318">
    <property type="entry name" value="ETX_MTX2"/>
    <property type="match status" value="1"/>
</dbReference>
<dbReference type="InterPro" id="IPR004991">
    <property type="entry name" value="Aerolysin-like"/>
</dbReference>
<accession>A0A7C8IPR0</accession>
<sequence>MSTHNLPPPEVAVRLLGLSSNHVLFSRESPDPTFWHFSNNGGIYDDQWWYLIPGTGSHKGDFLVKSKCTNKVIFSRASPDPTVGHIDGNGKYADNWFWLEFGTGDRKNYFRLRNRESDLVLVSRTTRDPQVCNFSGKGDKYNDQYFSFLCEHVDFDSIKYHLNDATILSSVTVAMGSLVDINKTDVKQSMDFTFAKAESLSYTWDYTVAFTVGVKTEAEVEIPFVASGKVEVNASNTHSFSSAQTTSSVTTFSGTVNVMAPPQSKVTATATMTRSEISVPFTMYLKVASTNKPVTVDGVYKGTSFWNLTAEFNEQKL</sequence>
<dbReference type="PANTHER" id="PTHR39244:SF5">
    <property type="entry name" value="NATTERIN-3-LIKE"/>
    <property type="match status" value="1"/>
</dbReference>
<evidence type="ECO:0000313" key="1">
    <source>
        <dbReference type="EMBL" id="KAF2969149.1"/>
    </source>
</evidence>
<reference evidence="1 2" key="1">
    <citation type="submission" date="2019-12" db="EMBL/GenBank/DDBJ databases">
        <title>Draft genome sequence of the ascomycete Xylaria multiplex DSM 110363.</title>
        <authorList>
            <person name="Buettner E."/>
            <person name="Kellner H."/>
        </authorList>
    </citation>
    <scope>NUCLEOTIDE SEQUENCE [LARGE SCALE GENOMIC DNA]</scope>
    <source>
        <strain evidence="1 2">DSM 110363</strain>
    </source>
</reference>
<dbReference type="Gene3D" id="2.170.15.10">
    <property type="entry name" value="Proaerolysin, chain A, domain 3"/>
    <property type="match status" value="1"/>
</dbReference>
<protein>
    <recommendedName>
        <fullName evidence="3">Agglutinin domain-containing protein</fullName>
    </recommendedName>
</protein>
<dbReference type="EMBL" id="WUBL01000040">
    <property type="protein sequence ID" value="KAF2969149.1"/>
    <property type="molecule type" value="Genomic_DNA"/>
</dbReference>
<dbReference type="SUPFAM" id="SSF56973">
    <property type="entry name" value="Aerolisin/ETX pore-forming domain"/>
    <property type="match status" value="1"/>
</dbReference>